<dbReference type="GO" id="GO:0003677">
    <property type="term" value="F:DNA binding"/>
    <property type="evidence" value="ECO:0007669"/>
    <property type="project" value="UniProtKB-UniRule"/>
</dbReference>
<comment type="function">
    <text evidence="1 11">Required for replicative DNA synthesis. This DNA polymerase also exhibits 3' to 5' exonuclease activity.</text>
</comment>
<dbReference type="InterPro" id="IPR006054">
    <property type="entry name" value="DnaQ"/>
</dbReference>
<feature type="domain" description="Exonuclease" evidence="12">
    <location>
        <begin position="414"/>
        <end position="579"/>
    </location>
</feature>
<keyword evidence="2 11" id="KW-0963">Cytoplasm</keyword>
<dbReference type="SMART" id="SM00481">
    <property type="entry name" value="POLIIIAc"/>
    <property type="match status" value="1"/>
</dbReference>
<dbReference type="EC" id="2.7.7.7" evidence="11"/>
<dbReference type="NCBIfam" id="TIGR01405">
    <property type="entry name" value="polC_Gram_pos"/>
    <property type="match status" value="1"/>
</dbReference>
<dbReference type="InterPro" id="IPR004805">
    <property type="entry name" value="DnaE2/DnaE/PolC"/>
</dbReference>
<dbReference type="InterPro" id="IPR004013">
    <property type="entry name" value="PHP_dom"/>
</dbReference>
<evidence type="ECO:0000256" key="2">
    <source>
        <dbReference type="ARBA" id="ARBA00022490"/>
    </source>
</evidence>
<comment type="catalytic activity">
    <reaction evidence="10 11">
        <text>DNA(n) + a 2'-deoxyribonucleoside 5'-triphosphate = DNA(n+1) + diphosphate</text>
        <dbReference type="Rhea" id="RHEA:22508"/>
        <dbReference type="Rhea" id="RHEA-COMP:17339"/>
        <dbReference type="Rhea" id="RHEA-COMP:17340"/>
        <dbReference type="ChEBI" id="CHEBI:33019"/>
        <dbReference type="ChEBI" id="CHEBI:61560"/>
        <dbReference type="ChEBI" id="CHEBI:173112"/>
        <dbReference type="EC" id="2.7.7.7"/>
    </reaction>
</comment>
<dbReference type="InterPro" id="IPR013520">
    <property type="entry name" value="Ribonucl_H"/>
</dbReference>
<dbReference type="CDD" id="cd04484">
    <property type="entry name" value="polC_OBF"/>
    <property type="match status" value="1"/>
</dbReference>
<evidence type="ECO:0000313" key="15">
    <source>
        <dbReference type="Proteomes" id="UP000824123"/>
    </source>
</evidence>
<dbReference type="InterPro" id="IPR006308">
    <property type="entry name" value="Pol_III_a_PolC-type_gram_pos"/>
</dbReference>
<dbReference type="FunFam" id="3.30.420.10:FF:000045">
    <property type="entry name" value="3'-5' exonuclease DinG"/>
    <property type="match status" value="1"/>
</dbReference>
<gene>
    <name evidence="11" type="primary">polC</name>
    <name evidence="14" type="ORF">IAC59_06420</name>
</gene>
<evidence type="ECO:0000313" key="14">
    <source>
        <dbReference type="EMBL" id="HIU46876.1"/>
    </source>
</evidence>
<dbReference type="Pfam" id="PF17657">
    <property type="entry name" value="DNA_pol3_finger"/>
    <property type="match status" value="1"/>
</dbReference>
<evidence type="ECO:0000256" key="1">
    <source>
        <dbReference type="ARBA" id="ARBA00003452"/>
    </source>
</evidence>
<dbReference type="InterPro" id="IPR003141">
    <property type="entry name" value="Pol/His_phosphatase_N"/>
</dbReference>
<evidence type="ECO:0000256" key="6">
    <source>
        <dbReference type="ARBA" id="ARBA00022722"/>
    </source>
</evidence>
<dbReference type="InterPro" id="IPR011708">
    <property type="entry name" value="DNA_pol3_alpha_NTPase_dom"/>
</dbReference>
<dbReference type="Gene3D" id="6.10.140.1510">
    <property type="match status" value="1"/>
</dbReference>
<dbReference type="Pfam" id="PF07733">
    <property type="entry name" value="DNA_pol3_alpha"/>
    <property type="match status" value="2"/>
</dbReference>
<dbReference type="NCBIfam" id="NF001688">
    <property type="entry name" value="PRK00448.1"/>
    <property type="match status" value="1"/>
</dbReference>
<evidence type="ECO:0000256" key="10">
    <source>
        <dbReference type="ARBA" id="ARBA00049244"/>
    </source>
</evidence>
<dbReference type="GO" id="GO:0006261">
    <property type="term" value="P:DNA-templated DNA replication"/>
    <property type="evidence" value="ECO:0007669"/>
    <property type="project" value="UniProtKB-UniRule"/>
</dbReference>
<dbReference type="Gene3D" id="3.30.1900.20">
    <property type="match status" value="2"/>
</dbReference>
<comment type="similarity">
    <text evidence="11">Belongs to the DNA polymerase type-C family. PolC subfamily.</text>
</comment>
<keyword evidence="7 11" id="KW-0378">Hydrolase</keyword>
<evidence type="ECO:0000256" key="8">
    <source>
        <dbReference type="ARBA" id="ARBA00022839"/>
    </source>
</evidence>
<dbReference type="HAMAP" id="MF_00356">
    <property type="entry name" value="DNApol_PolC"/>
    <property type="match status" value="1"/>
</dbReference>
<dbReference type="EMBL" id="DVNK01000039">
    <property type="protein sequence ID" value="HIU46876.1"/>
    <property type="molecule type" value="Genomic_DNA"/>
</dbReference>
<evidence type="ECO:0000256" key="3">
    <source>
        <dbReference type="ARBA" id="ARBA00022679"/>
    </source>
</evidence>
<dbReference type="SMART" id="SM00479">
    <property type="entry name" value="EXOIII"/>
    <property type="match status" value="1"/>
</dbReference>
<keyword evidence="6 11" id="KW-0540">Nuclease</keyword>
<evidence type="ECO:0000259" key="13">
    <source>
        <dbReference type="SMART" id="SM00481"/>
    </source>
</evidence>
<dbReference type="NCBIfam" id="TIGR00573">
    <property type="entry name" value="dnaq"/>
    <property type="match status" value="1"/>
</dbReference>
<dbReference type="Gene3D" id="1.10.150.870">
    <property type="match status" value="1"/>
</dbReference>
<dbReference type="Pfam" id="PF00929">
    <property type="entry name" value="RNase_T"/>
    <property type="match status" value="1"/>
</dbReference>
<dbReference type="GO" id="GO:0008408">
    <property type="term" value="F:3'-5' exonuclease activity"/>
    <property type="evidence" value="ECO:0007669"/>
    <property type="project" value="UniProtKB-UniRule"/>
</dbReference>
<keyword evidence="3 11" id="KW-0808">Transferase</keyword>
<evidence type="ECO:0000256" key="4">
    <source>
        <dbReference type="ARBA" id="ARBA00022695"/>
    </source>
</evidence>
<dbReference type="PANTHER" id="PTHR32294">
    <property type="entry name" value="DNA POLYMERASE III SUBUNIT ALPHA"/>
    <property type="match status" value="1"/>
</dbReference>
<dbReference type="SUPFAM" id="SSF53098">
    <property type="entry name" value="Ribonuclease H-like"/>
    <property type="match status" value="1"/>
</dbReference>
<dbReference type="InterPro" id="IPR040982">
    <property type="entry name" value="DNA_pol3_finger"/>
</dbReference>
<evidence type="ECO:0000256" key="5">
    <source>
        <dbReference type="ARBA" id="ARBA00022705"/>
    </source>
</evidence>
<reference evidence="14" key="1">
    <citation type="submission" date="2020-10" db="EMBL/GenBank/DDBJ databases">
        <authorList>
            <person name="Gilroy R."/>
        </authorList>
    </citation>
    <scope>NUCLEOTIDE SEQUENCE</scope>
    <source>
        <strain evidence="14">ChiSxjej2B14-8506</strain>
    </source>
</reference>
<dbReference type="Pfam" id="PF14579">
    <property type="entry name" value="HHH_6"/>
    <property type="match status" value="1"/>
</dbReference>
<dbReference type="Pfam" id="PF02811">
    <property type="entry name" value="PHP"/>
    <property type="match status" value="1"/>
</dbReference>
<sequence>MEQYWQRLLKGVRPELLDSLRLEKALINREGTRLMVCFFAPELISDADYDDVERRVRAAFPGRQVAVRVACPELGAQVERDITPYWDAIKRRALKTLPACRPFFRSCALSQDGRHVTLEFGDEAVVAFLINCHADKTLSRICEDMFKAHISFEFTCRGDMDERLRYISEMRKKDEELLMERLALEQKAAAAAHEKRKPALPQVLYGHAIDGEVMRMDSLAEDAGRVTVAGEVVSSEAKEVRDGALTILTFTVTDFTGTVYVKAFMRQKQSRDDAPAQPDPLLEYLKPGVCIKVRGQYRYDDFLKEMVVMLTDAEQQKKEVRQDNAPRKRVELHMHTQMSSMDGVSSATALIKRAISWGFPAIAVTDHGVCQAFPEAFKAAGKDIKFIPGCEGYLIEDAAVIVDDADSRALDDTAFVVLDVETTGLNTATDMITEIGAVRIEHGEEVAEFSELVNPGRMIPEKVVELTGITDAMVRDCPTIEQLAPRFMEFCRGAVLVAHNAAFDSAFIKRAFAPLGGLHAPVLDTLALARNQYAGQMKNFKLGTICKFLGISLKNAHRAVHDARATSKVLLRALDSLRAQQPTVRQLDDLNRVYYADKDARSYHIILLARSQDGLTNLNRIVSEAHLHHFNKRPRIPRSVLQKYREGIIVGSACEAGELFRALVAGKSEDELLKIASFYDYLEIQPIGNNAFMIREGTARDEEQLRDYNRRILALGDKLGKPTCATCDVHFLDEKDSKFRAILMAGQGFEDADQQAPLYLRTTEEMLEEFSYLGDRAEEVVIDNPNRIADMVQGVKLFIPHPKNEVTFQPYWPDAADNVRNMAETRAREVYGDPLPDIVRARLDKELKSILGYGFGTLYNIAQKLVKKSTDDGYIVGSRGSVGSSLVAHFIGITEVNALPPHYVCPECKYSDWNPPKGYTCGPDLPPQKCPKCGADMRKDGFDIPFETFLGFYGDKVPDIDLNFSGVYQPRAHAYIEELFGKGNVFRAGTIGTLADKTAYGYVNRYLEERGLHATRAEKDRLVAGCVGAKRTTGQHPGGIVVLPKDYEIYQFTAIQHPADDTNSDIITTHYDFNSMHDVLVKLDCLGHDDPTMLRALQDITGIAPKQVPLGDPKVMSLFTSPEALGITPEQIYGCKSGTLGIPEFGTRFVRGMLEETQPHTMEELIRIAGLSHGTDVWLGNAQELVRSGQAQLKDCICNRDDIMNFLIAQGLEPKMAFTIMESVRKGKGLKPEMEQAMNEKNTPQWFIDSCKKIKYMFPKGHSVAYVTMSLRIAYFKVYYPVAYYKCYLQRNLDTFDASIMMGSANDILEQLVALDDKGKDISAKEANIVTMLEILLEMHARHMELLPCDLYHSEVSEFVIKSDHELLIPFTAIPGLGAAAAQVVVDARADGPFISVEDMLKRHIGKATIELLRKFGCLKGMPETSQISLFDMLQTGM</sequence>
<evidence type="ECO:0000256" key="9">
    <source>
        <dbReference type="ARBA" id="ARBA00022932"/>
    </source>
</evidence>
<proteinExistence type="inferred from homology"/>
<dbReference type="InterPro" id="IPR036397">
    <property type="entry name" value="RNaseH_sf"/>
</dbReference>
<comment type="caution">
    <text evidence="14">The sequence shown here is derived from an EMBL/GenBank/DDBJ whole genome shotgun (WGS) entry which is preliminary data.</text>
</comment>
<protein>
    <recommendedName>
        <fullName evidence="11">DNA polymerase III PolC-type</fullName>
        <shortName evidence="11">PolIII</shortName>
        <ecNumber evidence="11">2.7.7.7</ecNumber>
    </recommendedName>
</protein>
<dbReference type="InterPro" id="IPR012340">
    <property type="entry name" value="NA-bd_OB-fold"/>
</dbReference>
<keyword evidence="4 11" id="KW-0548">Nucleotidyltransferase</keyword>
<comment type="subcellular location">
    <subcellularLocation>
        <location evidence="11">Cytoplasm</location>
    </subcellularLocation>
</comment>
<dbReference type="Gene3D" id="1.10.150.700">
    <property type="entry name" value="PolC, middle finger domain"/>
    <property type="match status" value="1"/>
</dbReference>
<dbReference type="CDD" id="cd06127">
    <property type="entry name" value="DEDDh"/>
    <property type="match status" value="1"/>
</dbReference>
<dbReference type="InterPro" id="IPR029460">
    <property type="entry name" value="DNAPol_HHH"/>
</dbReference>
<dbReference type="Proteomes" id="UP000824123">
    <property type="component" value="Unassembled WGS sequence"/>
</dbReference>
<dbReference type="GO" id="GO:0003887">
    <property type="term" value="F:DNA-directed DNA polymerase activity"/>
    <property type="evidence" value="ECO:0007669"/>
    <property type="project" value="UniProtKB-UniRule"/>
</dbReference>
<reference evidence="14" key="2">
    <citation type="journal article" date="2021" name="PeerJ">
        <title>Extensive microbial diversity within the chicken gut microbiome revealed by metagenomics and culture.</title>
        <authorList>
            <person name="Gilroy R."/>
            <person name="Ravi A."/>
            <person name="Getino M."/>
            <person name="Pursley I."/>
            <person name="Horton D.L."/>
            <person name="Alikhan N.F."/>
            <person name="Baker D."/>
            <person name="Gharbi K."/>
            <person name="Hall N."/>
            <person name="Watson M."/>
            <person name="Adriaenssens E.M."/>
            <person name="Foster-Nyarko E."/>
            <person name="Jarju S."/>
            <person name="Secka A."/>
            <person name="Antonio M."/>
            <person name="Oren A."/>
            <person name="Chaudhuri R.R."/>
            <person name="La Ragione R."/>
            <person name="Hildebrand F."/>
            <person name="Pallen M.J."/>
        </authorList>
    </citation>
    <scope>NUCLEOTIDE SEQUENCE</scope>
    <source>
        <strain evidence="14">ChiSxjej2B14-8506</strain>
    </source>
</reference>
<dbReference type="InterPro" id="IPR012337">
    <property type="entry name" value="RNaseH-like_sf"/>
</dbReference>
<evidence type="ECO:0000259" key="12">
    <source>
        <dbReference type="SMART" id="SM00479"/>
    </source>
</evidence>
<dbReference type="CDD" id="cd07435">
    <property type="entry name" value="PHP_PolIIIA_POLC"/>
    <property type="match status" value="1"/>
</dbReference>
<keyword evidence="9 11" id="KW-0239">DNA-directed DNA polymerase</keyword>
<keyword evidence="8 11" id="KW-0269">Exonuclease</keyword>
<dbReference type="GO" id="GO:0005737">
    <property type="term" value="C:cytoplasm"/>
    <property type="evidence" value="ECO:0007669"/>
    <property type="project" value="UniProtKB-SubCell"/>
</dbReference>
<evidence type="ECO:0000256" key="11">
    <source>
        <dbReference type="HAMAP-Rule" id="MF_00356"/>
    </source>
</evidence>
<accession>A0A9D1LRV6</accession>
<evidence type="ECO:0000256" key="7">
    <source>
        <dbReference type="ARBA" id="ARBA00022801"/>
    </source>
</evidence>
<dbReference type="InterPro" id="IPR044923">
    <property type="entry name" value="PolC_middle_finger_sf"/>
</dbReference>
<dbReference type="Gene3D" id="2.40.50.140">
    <property type="entry name" value="Nucleic acid-binding proteins"/>
    <property type="match status" value="1"/>
</dbReference>
<keyword evidence="5 11" id="KW-0235">DNA replication</keyword>
<name>A0A9D1LRV6_9FIRM</name>
<dbReference type="Gene3D" id="3.30.420.10">
    <property type="entry name" value="Ribonuclease H-like superfamily/Ribonuclease H"/>
    <property type="match status" value="1"/>
</dbReference>
<organism evidence="14 15">
    <name type="scientific">Candidatus Fimadaptatus faecigallinarum</name>
    <dbReference type="NCBI Taxonomy" id="2840814"/>
    <lineage>
        <taxon>Bacteria</taxon>
        <taxon>Bacillati</taxon>
        <taxon>Bacillota</taxon>
        <taxon>Clostridia</taxon>
        <taxon>Eubacteriales</taxon>
        <taxon>Candidatus Fimadaptatus</taxon>
    </lineage>
</organism>
<dbReference type="PANTHER" id="PTHR32294:SF5">
    <property type="entry name" value="DNA POLYMERASE III POLC-TYPE"/>
    <property type="match status" value="1"/>
</dbReference>
<dbReference type="Gene3D" id="3.20.20.140">
    <property type="entry name" value="Metal-dependent hydrolases"/>
    <property type="match status" value="2"/>
</dbReference>
<feature type="domain" description="Polymerase/histidinol phosphatase N-terminal" evidence="13">
    <location>
        <begin position="330"/>
        <end position="396"/>
    </location>
</feature>